<name>A0A6M8FAF8_9GAMM</name>
<dbReference type="CDD" id="cd01836">
    <property type="entry name" value="FeeA_FeeB_like"/>
    <property type="match status" value="1"/>
</dbReference>
<dbReference type="GO" id="GO:0004622">
    <property type="term" value="F:phosphatidylcholine lysophospholipase activity"/>
    <property type="evidence" value="ECO:0007669"/>
    <property type="project" value="TreeGrafter"/>
</dbReference>
<organism evidence="2 3">
    <name type="scientific">Aquipseudomonas campi</name>
    <dbReference type="NCBI Taxonomy" id="2731681"/>
    <lineage>
        <taxon>Bacteria</taxon>
        <taxon>Pseudomonadati</taxon>
        <taxon>Pseudomonadota</taxon>
        <taxon>Gammaproteobacteria</taxon>
        <taxon>Pseudomonadales</taxon>
        <taxon>Pseudomonadaceae</taxon>
        <taxon>Aquipseudomonas</taxon>
    </lineage>
</organism>
<dbReference type="InterPro" id="IPR013830">
    <property type="entry name" value="SGNH_hydro"/>
</dbReference>
<dbReference type="Gene3D" id="3.40.50.1110">
    <property type="entry name" value="SGNH hydrolase"/>
    <property type="match status" value="1"/>
</dbReference>
<dbReference type="PANTHER" id="PTHR30383:SF24">
    <property type="entry name" value="THIOESTERASE 1_PROTEASE 1_LYSOPHOSPHOLIPASE L1"/>
    <property type="match status" value="1"/>
</dbReference>
<dbReference type="AlphaFoldDB" id="A0A6M8FAF8"/>
<dbReference type="InterPro" id="IPR036514">
    <property type="entry name" value="SGNH_hydro_sf"/>
</dbReference>
<dbReference type="KEGG" id="pcam:HNE05_13420"/>
<keyword evidence="3" id="KW-1185">Reference proteome</keyword>
<accession>A0A6M8FAF8</accession>
<evidence type="ECO:0000313" key="2">
    <source>
        <dbReference type="EMBL" id="QKE64311.1"/>
    </source>
</evidence>
<evidence type="ECO:0000313" key="3">
    <source>
        <dbReference type="Proteomes" id="UP000501379"/>
    </source>
</evidence>
<dbReference type="EMBL" id="CP053697">
    <property type="protein sequence ID" value="QKE64311.1"/>
    <property type="molecule type" value="Genomic_DNA"/>
</dbReference>
<evidence type="ECO:0000259" key="1">
    <source>
        <dbReference type="Pfam" id="PF13472"/>
    </source>
</evidence>
<dbReference type="PANTHER" id="PTHR30383">
    <property type="entry name" value="THIOESTERASE 1/PROTEASE 1/LYSOPHOSPHOLIPASE L1"/>
    <property type="match status" value="1"/>
</dbReference>
<dbReference type="InterPro" id="IPR051532">
    <property type="entry name" value="Ester_Hydrolysis_Enzymes"/>
</dbReference>
<sequence>MRLRALGWWGLTLALLPVVLPQALWARRTALRLPPAAGAQSGLVGAAGAPPLRLLLLGESTVAGVGVELQEAALAGQLAQALSVRLQRPVAWRACGENGITATQACQRLLPQALAEPADLAVLVFGVNDTTHLSSLQAWDDSLRQLSRSLAAGGCRVVFTGVPPIEHFSALPWLLRKLLGWRASLMDRHLRRVCLEEGVEYQRLALEFAADYLARDGYHPSALGYRVWGEGLALALSAEPGPAGSATGARV</sequence>
<dbReference type="SUPFAM" id="SSF52266">
    <property type="entry name" value="SGNH hydrolase"/>
    <property type="match status" value="1"/>
</dbReference>
<feature type="domain" description="SGNH hydrolase-type esterase" evidence="1">
    <location>
        <begin position="56"/>
        <end position="227"/>
    </location>
</feature>
<reference evidence="2" key="1">
    <citation type="submission" date="2020-07" db="EMBL/GenBank/DDBJ databases">
        <title>Nitrate ammonifying Pseudomonas campi sp. nov. isolated from German agricultural grassland.</title>
        <authorList>
            <person name="Timsy T."/>
            <person name="Ulrich A."/>
            <person name="Spanner T."/>
            <person name="Foesel B."/>
            <person name="Kolb S."/>
            <person name="Horn M.A."/>
            <person name="Behrendt U."/>
        </authorList>
    </citation>
    <scope>NUCLEOTIDE SEQUENCE</scope>
    <source>
        <strain evidence="2">S1-A32-2</strain>
    </source>
</reference>
<dbReference type="Proteomes" id="UP000501379">
    <property type="component" value="Chromosome"/>
</dbReference>
<dbReference type="Pfam" id="PF13472">
    <property type="entry name" value="Lipase_GDSL_2"/>
    <property type="match status" value="1"/>
</dbReference>
<proteinExistence type="predicted"/>
<gene>
    <name evidence="2" type="ORF">HNE05_13420</name>
</gene>
<dbReference type="RefSeq" id="WP_173209115.1">
    <property type="nucleotide sequence ID" value="NZ_CP053697.2"/>
</dbReference>
<protein>
    <submittedName>
        <fullName evidence="2">SGNH/GDSL hydrolase family protein</fullName>
    </submittedName>
</protein>
<keyword evidence="2" id="KW-0378">Hydrolase</keyword>